<dbReference type="PROSITE" id="PS50102">
    <property type="entry name" value="RRM"/>
    <property type="match status" value="1"/>
</dbReference>
<keyword evidence="1" id="KW-0694">RNA-binding</keyword>
<evidence type="ECO:0000256" key="2">
    <source>
        <dbReference type="SAM" id="MobiDB-lite"/>
    </source>
</evidence>
<evidence type="ECO:0000259" key="3">
    <source>
        <dbReference type="PROSITE" id="PS50102"/>
    </source>
</evidence>
<feature type="domain" description="RRM" evidence="3">
    <location>
        <begin position="44"/>
        <end position="122"/>
    </location>
</feature>
<dbReference type="SUPFAM" id="SSF54928">
    <property type="entry name" value="RNA-binding domain, RBD"/>
    <property type="match status" value="1"/>
</dbReference>
<name>A0A1Y2B9H6_9TREE</name>
<dbReference type="EMBL" id="MCFC01000015">
    <property type="protein sequence ID" value="ORY31414.1"/>
    <property type="molecule type" value="Genomic_DNA"/>
</dbReference>
<accession>A0A1Y2B9H6</accession>
<evidence type="ECO:0000313" key="5">
    <source>
        <dbReference type="Proteomes" id="UP000193986"/>
    </source>
</evidence>
<dbReference type="InterPro" id="IPR000504">
    <property type="entry name" value="RRM_dom"/>
</dbReference>
<keyword evidence="5" id="KW-1185">Reference proteome</keyword>
<proteinExistence type="predicted"/>
<feature type="region of interest" description="Disordered" evidence="2">
    <location>
        <begin position="215"/>
        <end position="245"/>
    </location>
</feature>
<dbReference type="AlphaFoldDB" id="A0A1Y2B9H6"/>
<gene>
    <name evidence="4" type="ORF">BCR39DRAFT_465791</name>
</gene>
<dbReference type="InterPro" id="IPR012677">
    <property type="entry name" value="Nucleotide-bd_a/b_plait_sf"/>
</dbReference>
<protein>
    <recommendedName>
        <fullName evidence="3">RRM domain-containing protein</fullName>
    </recommendedName>
</protein>
<evidence type="ECO:0000256" key="1">
    <source>
        <dbReference type="PROSITE-ProRule" id="PRU00176"/>
    </source>
</evidence>
<sequence>MPCEIHTTPDRYHPSLRRVLMYTYKGRRLEERMVNGEPKYFDRAAVFVGRLVKEQETKETLFHRFRKYGAINDIEYNPTSCQATYATARVLYNMEDAAQRAISNEHEAVSFGSRIKVEPRKVLPLDVQVGTTPNHSTEKSQTREMFMDHLGRPVSPSMVSQYSPPSVPFQPQVPLPPPPPPLEPWTVPTLAPGPMMVPNAPAHLPLLLGGPLVPPPGNIETSSTAAQSPNIPSPPVQSGSVIPVS</sequence>
<dbReference type="GO" id="GO:0003723">
    <property type="term" value="F:RNA binding"/>
    <property type="evidence" value="ECO:0007669"/>
    <property type="project" value="UniProtKB-UniRule"/>
</dbReference>
<comment type="caution">
    <text evidence="4">The sequence shown here is derived from an EMBL/GenBank/DDBJ whole genome shotgun (WGS) entry which is preliminary data.</text>
</comment>
<dbReference type="InterPro" id="IPR035979">
    <property type="entry name" value="RBD_domain_sf"/>
</dbReference>
<feature type="compositionally biased region" description="Polar residues" evidence="2">
    <location>
        <begin position="219"/>
        <end position="245"/>
    </location>
</feature>
<dbReference type="InParanoid" id="A0A1Y2B9H6"/>
<dbReference type="Proteomes" id="UP000193986">
    <property type="component" value="Unassembled WGS sequence"/>
</dbReference>
<organism evidence="4 5">
    <name type="scientific">Naematelia encephala</name>
    <dbReference type="NCBI Taxonomy" id="71784"/>
    <lineage>
        <taxon>Eukaryota</taxon>
        <taxon>Fungi</taxon>
        <taxon>Dikarya</taxon>
        <taxon>Basidiomycota</taxon>
        <taxon>Agaricomycotina</taxon>
        <taxon>Tremellomycetes</taxon>
        <taxon>Tremellales</taxon>
        <taxon>Naemateliaceae</taxon>
        <taxon>Naematelia</taxon>
    </lineage>
</organism>
<reference evidence="4 5" key="1">
    <citation type="submission" date="2016-07" db="EMBL/GenBank/DDBJ databases">
        <title>Pervasive Adenine N6-methylation of Active Genes in Fungi.</title>
        <authorList>
            <consortium name="DOE Joint Genome Institute"/>
            <person name="Mondo S.J."/>
            <person name="Dannebaum R.O."/>
            <person name="Kuo R.C."/>
            <person name="Labutti K."/>
            <person name="Haridas S."/>
            <person name="Kuo A."/>
            <person name="Salamov A."/>
            <person name="Ahrendt S.R."/>
            <person name="Lipzen A."/>
            <person name="Sullivan W."/>
            <person name="Andreopoulos W.B."/>
            <person name="Clum A."/>
            <person name="Lindquist E."/>
            <person name="Daum C."/>
            <person name="Ramamoorthy G.K."/>
            <person name="Gryganskyi A."/>
            <person name="Culley D."/>
            <person name="Magnuson J.K."/>
            <person name="James T.Y."/>
            <person name="O'Malley M.A."/>
            <person name="Stajich J.E."/>
            <person name="Spatafora J.W."/>
            <person name="Visel A."/>
            <person name="Grigoriev I.V."/>
        </authorList>
    </citation>
    <scope>NUCLEOTIDE SEQUENCE [LARGE SCALE GENOMIC DNA]</scope>
    <source>
        <strain evidence="4 5">68-887.2</strain>
    </source>
</reference>
<dbReference type="Gene3D" id="3.30.70.330">
    <property type="match status" value="1"/>
</dbReference>
<dbReference type="OrthoDB" id="2570292at2759"/>
<dbReference type="CDD" id="cd00590">
    <property type="entry name" value="RRM_SF"/>
    <property type="match status" value="1"/>
</dbReference>
<evidence type="ECO:0000313" key="4">
    <source>
        <dbReference type="EMBL" id="ORY31414.1"/>
    </source>
</evidence>